<dbReference type="AlphaFoldDB" id="A0A156H8W4"/>
<gene>
    <name evidence="2" type="ORF">B9Q30_07080</name>
    <name evidence="1" type="ORF">F9C29_03020</name>
</gene>
<dbReference type="EMBL" id="WBSZ01000036">
    <property type="protein sequence ID" value="KAB2528988.1"/>
    <property type="molecule type" value="Genomic_DNA"/>
</dbReference>
<name>A0A156H8W4_9ENTR</name>
<proteinExistence type="predicted"/>
<evidence type="ECO:0000313" key="4">
    <source>
        <dbReference type="Proteomes" id="UP000476281"/>
    </source>
</evidence>
<organism evidence="2 3">
    <name type="scientific">Enterobacter hormaechei</name>
    <dbReference type="NCBI Taxonomy" id="158836"/>
    <lineage>
        <taxon>Bacteria</taxon>
        <taxon>Pseudomonadati</taxon>
        <taxon>Pseudomonadota</taxon>
        <taxon>Gammaproteobacteria</taxon>
        <taxon>Enterobacterales</taxon>
        <taxon>Enterobacteriaceae</taxon>
        <taxon>Enterobacter</taxon>
        <taxon>Enterobacter cloacae complex</taxon>
    </lineage>
</organism>
<sequence length="75" mass="8348">MKKVIIFFNANPSKVIIVLKGITSVRQTYPDGEEINLQIMTASFPSLTGDHNSIYVASDRELTSQEISDAAKQYL</sequence>
<protein>
    <submittedName>
        <fullName evidence="2">Uncharacterized protein</fullName>
    </submittedName>
</protein>
<dbReference type="EMBL" id="NEEW01000005">
    <property type="protein sequence ID" value="PJD85680.1"/>
    <property type="molecule type" value="Genomic_DNA"/>
</dbReference>
<accession>A0A156H8W4</accession>
<comment type="caution">
    <text evidence="2">The sequence shown here is derived from an EMBL/GenBank/DDBJ whole genome shotgun (WGS) entry which is preliminary data.</text>
</comment>
<dbReference type="Proteomes" id="UP000229974">
    <property type="component" value="Unassembled WGS sequence"/>
</dbReference>
<dbReference type="RefSeq" id="WP_017384578.1">
    <property type="nucleotide sequence ID" value="NZ_AMGJ01000043.1"/>
</dbReference>
<evidence type="ECO:0000313" key="1">
    <source>
        <dbReference type="EMBL" id="KAB2528988.1"/>
    </source>
</evidence>
<accession>A0A2J0PZ98</accession>
<evidence type="ECO:0000313" key="2">
    <source>
        <dbReference type="EMBL" id="PJD85680.1"/>
    </source>
</evidence>
<reference evidence="2 3" key="1">
    <citation type="journal article" date="2017" name="J. Antimicrob. Chemother.">
        <title>Characterization of the population structure, drug resistance mechanisms and plasmids of the community-associated Enterobacter cloacae complex in China.</title>
        <authorList>
            <person name="Zhou K."/>
            <person name="Yu W."/>
            <person name="Cao X."/>
            <person name="Shen P."/>
            <person name="Lu H."/>
            <person name="Luo Q."/>
            <person name="Rossen J.W.A."/>
            <person name="Xiao Y."/>
        </authorList>
    </citation>
    <scope>NUCLEOTIDE SEQUENCE [LARGE SCALE GENOMIC DNA]</scope>
    <source>
        <strain evidence="2 3">ECC904</strain>
    </source>
</reference>
<dbReference type="OrthoDB" id="6576015at2"/>
<evidence type="ECO:0000313" key="3">
    <source>
        <dbReference type="Proteomes" id="UP000229974"/>
    </source>
</evidence>
<dbReference type="Proteomes" id="UP000476281">
    <property type="component" value="Unassembled WGS sequence"/>
</dbReference>
<reference evidence="1 4" key="2">
    <citation type="submission" date="2019-09" db="EMBL/GenBank/DDBJ databases">
        <title>Reversal of blaTEM antimicrobial resistance by CRISPR-Cas9 in clinical E. coli and other Enterobacteriaceae strains.</title>
        <authorList>
            <person name="Tagliaferri T."/>
            <person name="Guimaraes N."/>
            <person name="Pereira M."/>
            <person name="Felicori L."/>
            <person name="Horz H.-P."/>
            <person name="Santos S."/>
            <person name="Mendes T."/>
        </authorList>
    </citation>
    <scope>NUCLEOTIDE SEQUENCE [LARGE SCALE GENOMIC DNA]</scope>
    <source>
        <strain evidence="1 4">E2_blaTEM_MG</strain>
    </source>
</reference>